<dbReference type="GO" id="GO:0003677">
    <property type="term" value="F:DNA binding"/>
    <property type="evidence" value="ECO:0007669"/>
    <property type="project" value="InterPro"/>
</dbReference>
<comment type="catalytic activity">
    <reaction evidence="6">
        <text>DNA(n) + a 2'-deoxyribonucleoside 5'-triphosphate = DNA(n+1) + diphosphate</text>
        <dbReference type="Rhea" id="RHEA:22508"/>
        <dbReference type="Rhea" id="RHEA-COMP:17339"/>
        <dbReference type="Rhea" id="RHEA-COMP:17340"/>
        <dbReference type="ChEBI" id="CHEBI:33019"/>
        <dbReference type="ChEBI" id="CHEBI:61560"/>
        <dbReference type="ChEBI" id="CHEBI:173112"/>
        <dbReference type="EC" id="2.7.7.7"/>
    </reaction>
</comment>
<feature type="domain" description="DNA-directed DNA polymerase family A palm" evidence="7">
    <location>
        <begin position="377"/>
        <end position="603"/>
    </location>
</feature>
<dbReference type="InterPro" id="IPR043502">
    <property type="entry name" value="DNA/RNA_pol_sf"/>
</dbReference>
<keyword evidence="5 8" id="KW-0378">Hydrolase</keyword>
<dbReference type="SUPFAM" id="SSF56672">
    <property type="entry name" value="DNA/RNA polymerases"/>
    <property type="match status" value="1"/>
</dbReference>
<dbReference type="GO" id="GO:0006302">
    <property type="term" value="P:double-strand break repair"/>
    <property type="evidence" value="ECO:0007669"/>
    <property type="project" value="TreeGrafter"/>
</dbReference>
<name>A0A1T4RNR6_9HYPH</name>
<dbReference type="SMART" id="SM00482">
    <property type="entry name" value="POLAc"/>
    <property type="match status" value="1"/>
</dbReference>
<dbReference type="AlphaFoldDB" id="A0A1T4RNR6"/>
<evidence type="ECO:0000256" key="1">
    <source>
        <dbReference type="ARBA" id="ARBA00007705"/>
    </source>
</evidence>
<reference evidence="9" key="1">
    <citation type="submission" date="2017-02" db="EMBL/GenBank/DDBJ databases">
        <authorList>
            <person name="Varghese N."/>
            <person name="Submissions S."/>
        </authorList>
    </citation>
    <scope>NUCLEOTIDE SEQUENCE [LARGE SCALE GENOMIC DNA]</scope>
    <source>
        <strain evidence="9">ATCC 27094</strain>
    </source>
</reference>
<dbReference type="InterPro" id="IPR001098">
    <property type="entry name" value="DNA-dir_DNA_pol_A_palm_dom"/>
</dbReference>
<keyword evidence="9" id="KW-1185">Reference proteome</keyword>
<evidence type="ECO:0000256" key="6">
    <source>
        <dbReference type="ARBA" id="ARBA00049244"/>
    </source>
</evidence>
<dbReference type="OrthoDB" id="5465413at2"/>
<dbReference type="EMBL" id="FUWJ01000005">
    <property type="protein sequence ID" value="SKA17619.1"/>
    <property type="molecule type" value="Genomic_DNA"/>
</dbReference>
<evidence type="ECO:0000259" key="7">
    <source>
        <dbReference type="SMART" id="SM00482"/>
    </source>
</evidence>
<dbReference type="Gene3D" id="3.30.70.370">
    <property type="match status" value="2"/>
</dbReference>
<comment type="subunit">
    <text evidence="2">Single-chain monomer with multiple functions.</text>
</comment>
<dbReference type="InterPro" id="IPR002298">
    <property type="entry name" value="DNA_polymerase_A"/>
</dbReference>
<dbReference type="RefSeq" id="WP_085935663.1">
    <property type="nucleotide sequence ID" value="NZ_FUWJ01000005.1"/>
</dbReference>
<dbReference type="STRING" id="225324.SAMN02745126_03994"/>
<dbReference type="Gene3D" id="3.30.420.10">
    <property type="entry name" value="Ribonuclease H-like superfamily/Ribonuclease H"/>
    <property type="match status" value="1"/>
</dbReference>
<protein>
    <recommendedName>
        <fullName evidence="3">DNA-directed DNA polymerase</fullName>
        <ecNumber evidence="3">2.7.7.7</ecNumber>
    </recommendedName>
</protein>
<evidence type="ECO:0000313" key="9">
    <source>
        <dbReference type="Proteomes" id="UP000190092"/>
    </source>
</evidence>
<comment type="similarity">
    <text evidence="1">Belongs to the DNA polymerase type-A family.</text>
</comment>
<dbReference type="PANTHER" id="PTHR10133">
    <property type="entry name" value="DNA POLYMERASE I"/>
    <property type="match status" value="1"/>
</dbReference>
<dbReference type="SUPFAM" id="SSF53098">
    <property type="entry name" value="Ribonuclease H-like"/>
    <property type="match status" value="1"/>
</dbReference>
<evidence type="ECO:0000256" key="2">
    <source>
        <dbReference type="ARBA" id="ARBA00011541"/>
    </source>
</evidence>
<proteinExistence type="inferred from homology"/>
<dbReference type="PANTHER" id="PTHR10133:SF27">
    <property type="entry name" value="DNA POLYMERASE NU"/>
    <property type="match status" value="1"/>
</dbReference>
<sequence>MRRLLFDIETNGLLRDLTKMHCLVIGDEEGNILFDPGGPEADFTEALKALEEADEIIGHNIIRFDIPALKKLYPWWNPKGKVRDTIIYSKVIWPNLKDLDFPNWRAGKIPGQIIGAHRLEAWGLRLGELKDEYEGDPSIENLKERKARKWEAWNPTMHAYMRQDYKTTLAFWNKIKTKLSLVPADVIDLEHNVAEIIFRQEQFGVCFNVEKAQALAAKLTAERAELGQQLQERFPAWHDEEVFVPKVNNKKMGYEKGVPFTKITVTEFSASNRFHIERAFREHLGWEPTEFNEDGTAKTDEETLNLLPYPEAKLVVRYLVLSKLLGYVANGKEAWLRHVTSEGRIHGGVDSVGAHTFRMTHSKPNLGQVPSNDVPYGHECRELFEPPPGWLMTGIDADALEGRVMAHYLSPLDGGEFLKTILEGKKEDGSDLHSLNCARIGRDPKGKYLRGGTMLPGRDTLKEFFYALIYGAGGEQLGVILGVTGPKEKIRGRVVDTTAKAAGSEAERKLLDNFPALKALRESVQKTWSIRKYLIGIDGRRLYPRSRNAALNTLFQSGGAIPMKVALVILDGDLQAAGYVPGVDYEFMLNVHDEWQIAHRPEITEDVRKLGTGAIAKAGEVLKFRCPLVGSASKPGHSWAETH</sequence>
<organism evidence="8 9">
    <name type="scientific">Enhydrobacter aerosaccus</name>
    <dbReference type="NCBI Taxonomy" id="225324"/>
    <lineage>
        <taxon>Bacteria</taxon>
        <taxon>Pseudomonadati</taxon>
        <taxon>Pseudomonadota</taxon>
        <taxon>Alphaproteobacteria</taxon>
        <taxon>Hyphomicrobiales</taxon>
        <taxon>Enhydrobacter</taxon>
    </lineage>
</organism>
<evidence type="ECO:0000313" key="8">
    <source>
        <dbReference type="EMBL" id="SKA17619.1"/>
    </source>
</evidence>
<evidence type="ECO:0000256" key="3">
    <source>
        <dbReference type="ARBA" id="ARBA00012417"/>
    </source>
</evidence>
<dbReference type="Gene3D" id="1.20.1060.10">
    <property type="entry name" value="Taq DNA Polymerase, Chain T, domain 4"/>
    <property type="match status" value="1"/>
</dbReference>
<dbReference type="InterPro" id="IPR012337">
    <property type="entry name" value="RNaseH-like_sf"/>
</dbReference>
<keyword evidence="4" id="KW-0235">DNA replication</keyword>
<keyword evidence="5 8" id="KW-0269">Exonuclease</keyword>
<keyword evidence="5 8" id="KW-0540">Nuclease</keyword>
<dbReference type="GO" id="GO:0004527">
    <property type="term" value="F:exonuclease activity"/>
    <property type="evidence" value="ECO:0007669"/>
    <property type="project" value="UniProtKB-KW"/>
</dbReference>
<evidence type="ECO:0000256" key="5">
    <source>
        <dbReference type="ARBA" id="ARBA00022839"/>
    </source>
</evidence>
<dbReference type="Pfam" id="PF00476">
    <property type="entry name" value="DNA_pol_A"/>
    <property type="match status" value="1"/>
</dbReference>
<evidence type="ECO:0000256" key="4">
    <source>
        <dbReference type="ARBA" id="ARBA00022705"/>
    </source>
</evidence>
<dbReference type="InterPro" id="IPR036397">
    <property type="entry name" value="RNaseH_sf"/>
</dbReference>
<gene>
    <name evidence="8" type="ORF">SAMN02745126_03994</name>
</gene>
<accession>A0A1T4RNR6</accession>
<dbReference type="GO" id="GO:0006261">
    <property type="term" value="P:DNA-templated DNA replication"/>
    <property type="evidence" value="ECO:0007669"/>
    <property type="project" value="InterPro"/>
</dbReference>
<dbReference type="Proteomes" id="UP000190092">
    <property type="component" value="Unassembled WGS sequence"/>
</dbReference>
<dbReference type="GO" id="GO:0003887">
    <property type="term" value="F:DNA-directed DNA polymerase activity"/>
    <property type="evidence" value="ECO:0007669"/>
    <property type="project" value="UniProtKB-EC"/>
</dbReference>
<dbReference type="EC" id="2.7.7.7" evidence="3"/>